<keyword evidence="1" id="KW-0472">Membrane</keyword>
<feature type="transmembrane region" description="Helical" evidence="1">
    <location>
        <begin position="257"/>
        <end position="280"/>
    </location>
</feature>
<feature type="transmembrane region" description="Helical" evidence="1">
    <location>
        <begin position="227"/>
        <end position="248"/>
    </location>
</feature>
<feature type="transmembrane region" description="Helical" evidence="1">
    <location>
        <begin position="199"/>
        <end position="221"/>
    </location>
</feature>
<dbReference type="GO" id="GO:0016747">
    <property type="term" value="F:acyltransferase activity, transferring groups other than amino-acyl groups"/>
    <property type="evidence" value="ECO:0007669"/>
    <property type="project" value="InterPro"/>
</dbReference>
<dbReference type="Pfam" id="PF01757">
    <property type="entry name" value="Acyl_transf_3"/>
    <property type="match status" value="1"/>
</dbReference>
<sequence>MEGRSFGLDVLRTVSVWMVMISHVSYWCEPVPSGIYYSVIKPLLLGVEPFFVLGGFLAAISFQSVIEKNNGVVYASDGRAYIKRRWLRTFPNYFLFLLVYSLAFYVVKPDFSFDITYLFFAQNLYWLSPNFFSISWSLATQEWFYLLLPFLMIAVGFVVPALKKINPLLVAATALIIFSFCGRYFYLEQNIVLDLEGELRRIALLRLDSVGIGVLFGYFYFSKKEYFIKNAIILFFIGCVLVVSLSYLRRNDSFNSLYWVQMLFYPLFSLSIALWMPFFYNMPRDSTPFVARVFENTSKWSYSIYLSHVLFLDAIYIVGKKMGIVFEAGWLIYCLIALWVFVTYMASALIYRYFEKPWLKYGK</sequence>
<evidence type="ECO:0000313" key="4">
    <source>
        <dbReference type="Proteomes" id="UP000216101"/>
    </source>
</evidence>
<feature type="transmembrane region" description="Helical" evidence="1">
    <location>
        <begin position="300"/>
        <end position="318"/>
    </location>
</feature>
<feature type="transmembrane region" description="Helical" evidence="1">
    <location>
        <begin position="330"/>
        <end position="354"/>
    </location>
</feature>
<name>A0A266QCU9_9GAMM</name>
<gene>
    <name evidence="3" type="ORF">CBP51_12295</name>
</gene>
<keyword evidence="4" id="KW-1185">Reference proteome</keyword>
<dbReference type="GO" id="GO:0016020">
    <property type="term" value="C:membrane"/>
    <property type="evidence" value="ECO:0007669"/>
    <property type="project" value="TreeGrafter"/>
</dbReference>
<dbReference type="InterPro" id="IPR002656">
    <property type="entry name" value="Acyl_transf_3_dom"/>
</dbReference>
<feature type="transmembrane region" description="Helical" evidence="1">
    <location>
        <begin position="86"/>
        <end position="107"/>
    </location>
</feature>
<dbReference type="PANTHER" id="PTHR23028:SF53">
    <property type="entry name" value="ACYL_TRANSF_3 DOMAIN-CONTAINING PROTEIN"/>
    <property type="match status" value="1"/>
</dbReference>
<feature type="domain" description="Acyltransferase 3" evidence="2">
    <location>
        <begin position="7"/>
        <end position="342"/>
    </location>
</feature>
<proteinExistence type="predicted"/>
<dbReference type="InterPro" id="IPR050879">
    <property type="entry name" value="Acyltransferase_3"/>
</dbReference>
<evidence type="ECO:0000313" key="3">
    <source>
        <dbReference type="EMBL" id="OZY87702.1"/>
    </source>
</evidence>
<keyword evidence="1" id="KW-1133">Transmembrane helix</keyword>
<comment type="caution">
    <text evidence="3">The sequence shown here is derived from an EMBL/GenBank/DDBJ whole genome shotgun (WGS) entry which is preliminary data.</text>
</comment>
<dbReference type="PANTHER" id="PTHR23028">
    <property type="entry name" value="ACETYLTRANSFERASE"/>
    <property type="match status" value="1"/>
</dbReference>
<reference evidence="4" key="1">
    <citation type="submission" date="2017-05" db="EMBL/GenBank/DDBJ databases">
        <authorList>
            <person name="Barney B.M."/>
        </authorList>
    </citation>
    <scope>NUCLEOTIDE SEQUENCE [LARGE SCALE GENOMIC DNA]</scope>
    <source>
        <strain evidence="4">PSBB022</strain>
    </source>
</reference>
<dbReference type="RefSeq" id="WP_094985056.1">
    <property type="nucleotide sequence ID" value="NZ_NHNI01000001.1"/>
</dbReference>
<organism evidence="3 4">
    <name type="scientific">Cellvibrio mixtus</name>
    <dbReference type="NCBI Taxonomy" id="39650"/>
    <lineage>
        <taxon>Bacteria</taxon>
        <taxon>Pseudomonadati</taxon>
        <taxon>Pseudomonadota</taxon>
        <taxon>Gammaproteobacteria</taxon>
        <taxon>Cellvibrionales</taxon>
        <taxon>Cellvibrionaceae</taxon>
        <taxon>Cellvibrio</taxon>
    </lineage>
</organism>
<feature type="transmembrane region" description="Helical" evidence="1">
    <location>
        <begin position="144"/>
        <end position="162"/>
    </location>
</feature>
<accession>A0A266QCU9</accession>
<feature type="transmembrane region" description="Helical" evidence="1">
    <location>
        <begin position="47"/>
        <end position="66"/>
    </location>
</feature>
<dbReference type="Proteomes" id="UP000216101">
    <property type="component" value="Unassembled WGS sequence"/>
</dbReference>
<feature type="transmembrane region" description="Helical" evidence="1">
    <location>
        <begin position="168"/>
        <end position="187"/>
    </location>
</feature>
<dbReference type="EMBL" id="NHNI01000001">
    <property type="protein sequence ID" value="OZY87702.1"/>
    <property type="molecule type" value="Genomic_DNA"/>
</dbReference>
<protein>
    <recommendedName>
        <fullName evidence="2">Acyltransferase 3 domain-containing protein</fullName>
    </recommendedName>
</protein>
<dbReference type="GO" id="GO:0000271">
    <property type="term" value="P:polysaccharide biosynthetic process"/>
    <property type="evidence" value="ECO:0007669"/>
    <property type="project" value="TreeGrafter"/>
</dbReference>
<evidence type="ECO:0000259" key="2">
    <source>
        <dbReference type="Pfam" id="PF01757"/>
    </source>
</evidence>
<keyword evidence="1" id="KW-0812">Transmembrane</keyword>
<evidence type="ECO:0000256" key="1">
    <source>
        <dbReference type="SAM" id="Phobius"/>
    </source>
</evidence>
<dbReference type="AlphaFoldDB" id="A0A266QCU9"/>